<evidence type="ECO:0000256" key="9">
    <source>
        <dbReference type="PROSITE-ProRule" id="PRU01193"/>
    </source>
</evidence>
<feature type="transmembrane region" description="Helical" evidence="10">
    <location>
        <begin position="55"/>
        <end position="75"/>
    </location>
</feature>
<dbReference type="SUPFAM" id="SSF54631">
    <property type="entry name" value="CBS-domain pair"/>
    <property type="match status" value="1"/>
</dbReference>
<evidence type="ECO:0000313" key="13">
    <source>
        <dbReference type="EMBL" id="SBV92176.1"/>
    </source>
</evidence>
<dbReference type="SUPFAM" id="SSF56176">
    <property type="entry name" value="FAD-binding/transporter-associated domain-like"/>
    <property type="match status" value="1"/>
</dbReference>
<dbReference type="CDD" id="cd04590">
    <property type="entry name" value="CBS_pair_CorC_HlyC_assoc"/>
    <property type="match status" value="1"/>
</dbReference>
<dbReference type="Pfam" id="PF00571">
    <property type="entry name" value="CBS"/>
    <property type="match status" value="2"/>
</dbReference>
<evidence type="ECO:0000256" key="7">
    <source>
        <dbReference type="ARBA" id="ARBA00023136"/>
    </source>
</evidence>
<dbReference type="Pfam" id="PF01595">
    <property type="entry name" value="CNNM"/>
    <property type="match status" value="1"/>
</dbReference>
<evidence type="ECO:0000256" key="10">
    <source>
        <dbReference type="SAM" id="Phobius"/>
    </source>
</evidence>
<dbReference type="GO" id="GO:0050660">
    <property type="term" value="F:flavin adenine dinucleotide binding"/>
    <property type="evidence" value="ECO:0007669"/>
    <property type="project" value="InterPro"/>
</dbReference>
<reference evidence="13" key="1">
    <citation type="submission" date="2016-04" db="EMBL/GenBank/DDBJ databases">
        <authorList>
            <person name="Evans L.H."/>
            <person name="Alamgir A."/>
            <person name="Owens N."/>
            <person name="Weber N.D."/>
            <person name="Virtaneva K."/>
            <person name="Barbian K."/>
            <person name="Babar A."/>
            <person name="Rosenke K."/>
        </authorList>
    </citation>
    <scope>NUCLEOTIDE SEQUENCE</scope>
    <source>
        <strain evidence="13">86-1</strain>
    </source>
</reference>
<evidence type="ECO:0000256" key="4">
    <source>
        <dbReference type="ARBA" id="ARBA00022737"/>
    </source>
</evidence>
<dbReference type="InterPro" id="IPR005170">
    <property type="entry name" value="Transptr-assoc_dom"/>
</dbReference>
<feature type="transmembrane region" description="Helical" evidence="10">
    <location>
        <begin position="6"/>
        <end position="26"/>
    </location>
</feature>
<feature type="transmembrane region" description="Helical" evidence="10">
    <location>
        <begin position="131"/>
        <end position="153"/>
    </location>
</feature>
<dbReference type="Pfam" id="PF03471">
    <property type="entry name" value="CorC_HlyC"/>
    <property type="match status" value="1"/>
</dbReference>
<evidence type="ECO:0000256" key="8">
    <source>
        <dbReference type="PROSITE-ProRule" id="PRU00703"/>
    </source>
</evidence>
<gene>
    <name evidence="13" type="ORF">KL86DYS1_10539</name>
</gene>
<dbReference type="RefSeq" id="WP_296938440.1">
    <property type="nucleotide sequence ID" value="NZ_LT599032.1"/>
</dbReference>
<evidence type="ECO:0000256" key="3">
    <source>
        <dbReference type="ARBA" id="ARBA00022692"/>
    </source>
</evidence>
<keyword evidence="6 8" id="KW-0129">CBS domain</keyword>
<evidence type="ECO:0008006" key="14">
    <source>
        <dbReference type="Google" id="ProtNLM"/>
    </source>
</evidence>
<keyword evidence="3 9" id="KW-0812">Transmembrane</keyword>
<dbReference type="PANTHER" id="PTHR43099:SF2">
    <property type="entry name" value="UPF0053 PROTEIN YRKA"/>
    <property type="match status" value="1"/>
</dbReference>
<dbReference type="InterPro" id="IPR051676">
    <property type="entry name" value="UPF0053_domain"/>
</dbReference>
<keyword evidence="2" id="KW-1003">Cell membrane</keyword>
<dbReference type="PANTHER" id="PTHR43099">
    <property type="entry name" value="UPF0053 PROTEIN YRKA"/>
    <property type="match status" value="1"/>
</dbReference>
<dbReference type="AlphaFoldDB" id="A0A212IY91"/>
<feature type="domain" description="CBS" evidence="11">
    <location>
        <begin position="277"/>
        <end position="337"/>
    </location>
</feature>
<dbReference type="SMART" id="SM01091">
    <property type="entry name" value="CorC_HlyC"/>
    <property type="match status" value="1"/>
</dbReference>
<evidence type="ECO:0000259" key="11">
    <source>
        <dbReference type="PROSITE" id="PS51371"/>
    </source>
</evidence>
<feature type="transmembrane region" description="Helical" evidence="10">
    <location>
        <begin position="95"/>
        <end position="119"/>
    </location>
</feature>
<keyword evidence="7 9" id="KW-0472">Membrane</keyword>
<comment type="subcellular location">
    <subcellularLocation>
        <location evidence="1">Cell membrane</location>
        <topology evidence="1">Multi-pass membrane protein</topology>
    </subcellularLocation>
</comment>
<dbReference type="Gene3D" id="3.10.580.10">
    <property type="entry name" value="CBS-domain"/>
    <property type="match status" value="1"/>
</dbReference>
<proteinExistence type="predicted"/>
<sequence>MEIAIIVALILLNGIFSMSEIAVVSARKSSLNNEAKRGNKSAQSAVNLANNPDRFLSTVQVGITLIGILTGLYSGDVLADDFAKVLNNTGIPQQYVLTVSKVSIVIVVTYFTIVFGELVPKRIGLSAAEKIAKFIALPMHYLSIIASPFVWILSKSTSLIFNLLGIKNTDTKVTEEEIKSMIQEGTEGGEVQEVEQDIVERVFTLGDRDLESIMTYRGEIVWIDTDMTNQEIIGIIQNNPFDKYPVGNKDLDHVEGIVHLKDMFGKIEDPDFDIMQVVRPVHYFYENMEVYSALEEMKMKHVQYALVCDEFGIVRGIVTLKDILEALVGTILDPHEEPDIVQRQDGSCLVDGQCSFYDFLTYFKKGDLYSKYEYNTLSGLILDLLEHIPRTGELLTWKGFSFEIVDMDGARIDKVLVKRP</sequence>
<dbReference type="PROSITE" id="PS51846">
    <property type="entry name" value="CNNM"/>
    <property type="match status" value="1"/>
</dbReference>
<dbReference type="InterPro" id="IPR036318">
    <property type="entry name" value="FAD-bd_PCMH-like_sf"/>
</dbReference>
<keyword evidence="4" id="KW-0677">Repeat</keyword>
<feature type="domain" description="CBS" evidence="11">
    <location>
        <begin position="214"/>
        <end position="274"/>
    </location>
</feature>
<dbReference type="EMBL" id="FLUM01000001">
    <property type="protein sequence ID" value="SBV92176.1"/>
    <property type="molecule type" value="Genomic_DNA"/>
</dbReference>
<accession>A0A212IY91</accession>
<dbReference type="GO" id="GO:0005886">
    <property type="term" value="C:plasma membrane"/>
    <property type="evidence" value="ECO:0007669"/>
    <property type="project" value="UniProtKB-SubCell"/>
</dbReference>
<evidence type="ECO:0000259" key="12">
    <source>
        <dbReference type="PROSITE" id="PS51846"/>
    </source>
</evidence>
<dbReference type="SMART" id="SM00116">
    <property type="entry name" value="CBS"/>
    <property type="match status" value="2"/>
</dbReference>
<dbReference type="InterPro" id="IPR002550">
    <property type="entry name" value="CNNM"/>
</dbReference>
<protein>
    <recommendedName>
        <fullName evidence="14">Hemolysin</fullName>
    </recommendedName>
</protein>
<dbReference type="Gene3D" id="3.30.465.10">
    <property type="match status" value="1"/>
</dbReference>
<evidence type="ECO:0000256" key="5">
    <source>
        <dbReference type="ARBA" id="ARBA00022989"/>
    </source>
</evidence>
<keyword evidence="5 9" id="KW-1133">Transmembrane helix</keyword>
<evidence type="ECO:0000256" key="1">
    <source>
        <dbReference type="ARBA" id="ARBA00004651"/>
    </source>
</evidence>
<feature type="domain" description="CNNM transmembrane" evidence="12">
    <location>
        <begin position="1"/>
        <end position="195"/>
    </location>
</feature>
<dbReference type="InterPro" id="IPR046342">
    <property type="entry name" value="CBS_dom_sf"/>
</dbReference>
<evidence type="ECO:0000256" key="2">
    <source>
        <dbReference type="ARBA" id="ARBA00022475"/>
    </source>
</evidence>
<organism evidence="13">
    <name type="scientific">uncultured Dysgonomonas sp</name>
    <dbReference type="NCBI Taxonomy" id="206096"/>
    <lineage>
        <taxon>Bacteria</taxon>
        <taxon>Pseudomonadati</taxon>
        <taxon>Bacteroidota</taxon>
        <taxon>Bacteroidia</taxon>
        <taxon>Bacteroidales</taxon>
        <taxon>Dysgonomonadaceae</taxon>
        <taxon>Dysgonomonas</taxon>
        <taxon>environmental samples</taxon>
    </lineage>
</organism>
<dbReference type="InterPro" id="IPR044751">
    <property type="entry name" value="Ion_transp-like_CBS"/>
</dbReference>
<name>A0A212IY91_9BACT</name>
<dbReference type="InterPro" id="IPR000644">
    <property type="entry name" value="CBS_dom"/>
</dbReference>
<dbReference type="InterPro" id="IPR016169">
    <property type="entry name" value="FAD-bd_PCMH_sub2"/>
</dbReference>
<dbReference type="PROSITE" id="PS51371">
    <property type="entry name" value="CBS"/>
    <property type="match status" value="2"/>
</dbReference>
<evidence type="ECO:0000256" key="6">
    <source>
        <dbReference type="ARBA" id="ARBA00023122"/>
    </source>
</evidence>